<dbReference type="GeneID" id="107804569"/>
<evidence type="ECO:0000313" key="3">
    <source>
        <dbReference type="RefSeq" id="XP_016483973.1"/>
    </source>
</evidence>
<reference evidence="2" key="1">
    <citation type="journal article" date="2014" name="Nat. Commun.">
        <title>The tobacco genome sequence and its comparison with those of tomato and potato.</title>
        <authorList>
            <person name="Sierro N."/>
            <person name="Battey J.N."/>
            <person name="Ouadi S."/>
            <person name="Bakaher N."/>
            <person name="Bovet L."/>
            <person name="Willig A."/>
            <person name="Goepfert S."/>
            <person name="Peitsch M.C."/>
            <person name="Ivanov N.V."/>
        </authorList>
    </citation>
    <scope>NUCLEOTIDE SEQUENCE [LARGE SCALE GENOMIC DNA]</scope>
</reference>
<feature type="region of interest" description="Disordered" evidence="1">
    <location>
        <begin position="312"/>
        <end position="333"/>
    </location>
</feature>
<name>A0A1S4B5B3_TOBAC</name>
<dbReference type="RefSeq" id="XP_016483973.1">
    <property type="nucleotide sequence ID" value="XM_016628487.2"/>
</dbReference>
<dbReference type="RefSeq" id="XP_016483973.1">
    <property type="nucleotide sequence ID" value="XM_016628487.1"/>
</dbReference>
<feature type="compositionally biased region" description="Low complexity" evidence="1">
    <location>
        <begin position="319"/>
        <end position="332"/>
    </location>
</feature>
<protein>
    <submittedName>
        <fullName evidence="3">Uncharacterized protein LOC107804569</fullName>
    </submittedName>
</protein>
<dbReference type="PaxDb" id="4097-A0A1S4B5B3"/>
<reference evidence="3" key="2">
    <citation type="submission" date="2025-08" db="UniProtKB">
        <authorList>
            <consortium name="RefSeq"/>
        </authorList>
    </citation>
    <scope>IDENTIFICATION</scope>
    <source>
        <tissue evidence="3">Leaf</tissue>
    </source>
</reference>
<organism evidence="2 3">
    <name type="scientific">Nicotiana tabacum</name>
    <name type="common">Common tobacco</name>
    <dbReference type="NCBI Taxonomy" id="4097"/>
    <lineage>
        <taxon>Eukaryota</taxon>
        <taxon>Viridiplantae</taxon>
        <taxon>Streptophyta</taxon>
        <taxon>Embryophyta</taxon>
        <taxon>Tracheophyta</taxon>
        <taxon>Spermatophyta</taxon>
        <taxon>Magnoliopsida</taxon>
        <taxon>eudicotyledons</taxon>
        <taxon>Gunneridae</taxon>
        <taxon>Pentapetalae</taxon>
        <taxon>asterids</taxon>
        <taxon>lamiids</taxon>
        <taxon>Solanales</taxon>
        <taxon>Solanaceae</taxon>
        <taxon>Nicotianoideae</taxon>
        <taxon>Nicotianeae</taxon>
        <taxon>Nicotiana</taxon>
    </lineage>
</organism>
<accession>A0A1S4B5B3</accession>
<sequence>MIKSTELDQRKSFSFSSFDFNSSHGLFSSDDDGSHGYDASYVMYDTDDDDDDDDDGAYIEINLNPLPTKTTLVDYDGESVNFHREEKEASEVELRISFSAGIPSTVTTCSISAAETSRSTTQHAQRTINKPRLGLFVSLTRIINAFVASSVKTSNLVRVEEANFGHEFEHERIHLPSMSKADYTEMLRSRKDRTMVASKPNGIMSFIVKFKYRNIPSMLFSMLSPKPKREQMPARQPLLQRGSNTCNRNPTNDTTKLKTRNHSELNYQDLTRDKSTSSVAGIMNLKAMRGVLDSLVRTGRYYTSARTRTSFANKHSKSKSCPSSIKSSPMHSNNISCGDEVRRFYSRDNSVQAAIAHCKKSFGAPVDFEFHR</sequence>
<dbReference type="KEGG" id="nta:107804569"/>
<proteinExistence type="predicted"/>
<dbReference type="OrthoDB" id="1884080at2759"/>
<gene>
    <name evidence="3" type="primary">LOC107804569</name>
</gene>
<keyword evidence="2" id="KW-1185">Reference proteome</keyword>
<evidence type="ECO:0000256" key="1">
    <source>
        <dbReference type="SAM" id="MobiDB-lite"/>
    </source>
</evidence>
<dbReference type="Proteomes" id="UP000790787">
    <property type="component" value="Chromosome 24"/>
</dbReference>
<evidence type="ECO:0000313" key="2">
    <source>
        <dbReference type="Proteomes" id="UP000790787"/>
    </source>
</evidence>
<dbReference type="AlphaFoldDB" id="A0A1S4B5B3"/>